<name>A0A4R6ZS96_9LIST</name>
<sequence length="208" mass="24002">MKTEIWNDHKIRFVNMEGEWWAVLSDIARALSLRTDKLNARIEDDNLSKVPMRDSVGRLQETSIVNEFGIYDAIFSSKKAEAKEFKRWVFNVIKQLRQSAGLEGFEVFRMLDKEHQKESMQHLRQGLKKPVRVDFIKANVISNKAVSTKYGFDKMIKKADMTPEMLLDRQGILESTVELMRVKEKFGLGLTVSDEVYRAVSGEAKQLA</sequence>
<dbReference type="Pfam" id="PF02498">
    <property type="entry name" value="Bro-N"/>
    <property type="match status" value="1"/>
</dbReference>
<evidence type="ECO:0000259" key="1">
    <source>
        <dbReference type="PROSITE" id="PS51750"/>
    </source>
</evidence>
<dbReference type="STRING" id="1265846.PROCOU_14013"/>
<organism evidence="2 3">
    <name type="scientific">Listeria rocourtiae</name>
    <dbReference type="NCBI Taxonomy" id="647910"/>
    <lineage>
        <taxon>Bacteria</taxon>
        <taxon>Bacillati</taxon>
        <taxon>Bacillota</taxon>
        <taxon>Bacilli</taxon>
        <taxon>Bacillales</taxon>
        <taxon>Listeriaceae</taxon>
        <taxon>Listeria</taxon>
    </lineage>
</organism>
<dbReference type="EMBL" id="SNZK01000001">
    <property type="protein sequence ID" value="TDR55094.1"/>
    <property type="molecule type" value="Genomic_DNA"/>
</dbReference>
<dbReference type="AlphaFoldDB" id="A0A4R6ZS96"/>
<feature type="domain" description="Bro-N" evidence="1">
    <location>
        <begin position="2"/>
        <end position="100"/>
    </location>
</feature>
<reference evidence="2 3" key="1">
    <citation type="submission" date="2019-03" db="EMBL/GenBank/DDBJ databases">
        <title>Genomic Encyclopedia of Type Strains, Phase III (KMG-III): the genomes of soil and plant-associated and newly described type strains.</title>
        <authorList>
            <person name="Whitman W."/>
        </authorList>
    </citation>
    <scope>NUCLEOTIDE SEQUENCE [LARGE SCALE GENOMIC DNA]</scope>
    <source>
        <strain evidence="2 3">CECT 7972</strain>
    </source>
</reference>
<dbReference type="InterPro" id="IPR003497">
    <property type="entry name" value="BRO_N_domain"/>
</dbReference>
<accession>A0A4R6ZS96</accession>
<dbReference type="RefSeq" id="WP_036072888.1">
    <property type="nucleotide sequence ID" value="NZ_SNZK01000001.1"/>
</dbReference>
<evidence type="ECO:0000313" key="2">
    <source>
        <dbReference type="EMBL" id="TDR55094.1"/>
    </source>
</evidence>
<protein>
    <submittedName>
        <fullName evidence="2">Prophage antirepressor-like protein</fullName>
    </submittedName>
</protein>
<comment type="caution">
    <text evidence="2">The sequence shown here is derived from an EMBL/GenBank/DDBJ whole genome shotgun (WGS) entry which is preliminary data.</text>
</comment>
<dbReference type="SMART" id="SM01040">
    <property type="entry name" value="Bro-N"/>
    <property type="match status" value="1"/>
</dbReference>
<dbReference type="PANTHER" id="PTHR36180:SF2">
    <property type="entry name" value="BRO FAMILY PROTEIN"/>
    <property type="match status" value="1"/>
</dbReference>
<dbReference type="PANTHER" id="PTHR36180">
    <property type="entry name" value="DNA-BINDING PROTEIN-RELATED-RELATED"/>
    <property type="match status" value="1"/>
</dbReference>
<evidence type="ECO:0000313" key="3">
    <source>
        <dbReference type="Proteomes" id="UP000295558"/>
    </source>
</evidence>
<dbReference type="OrthoDB" id="9812611at2"/>
<keyword evidence="3" id="KW-1185">Reference proteome</keyword>
<dbReference type="PROSITE" id="PS51750">
    <property type="entry name" value="BRO_N"/>
    <property type="match status" value="1"/>
</dbReference>
<proteinExistence type="predicted"/>
<dbReference type="Proteomes" id="UP000295558">
    <property type="component" value="Unassembled WGS sequence"/>
</dbReference>
<gene>
    <name evidence="2" type="ORF">DFP96_10120</name>
</gene>